<comment type="caution">
    <text evidence="2">The sequence shown here is derived from an EMBL/GenBank/DDBJ whole genome shotgun (WGS) entry which is preliminary data.</text>
</comment>
<accession>A0AAD8JN85</accession>
<proteinExistence type="predicted"/>
<sequence>MFFHFRPQKTLSRPWLSYLIFKTLLRTGVKRISIALQSLSQSLQLKHISNYTYNNMGIECAPKPHVAFLASPGIGHITPLFELAYRLVTQHDFQVTFLVIANNSTLVQTQYLNANSHPDLHILHLPHADTSGLLSDDMTPLTRLCVITEASIRPLRSVLLGLHKLKALVIDVFCTGVFEVCKELCIQVYSFFTSSAAFLAFSFYLPMVDKEVKGKVVDLPHSEFKVPGCYPIKTHELMGLAHVDEYKWFLHHVSRCLHGLDYLFREQMLEWFRHFASEWLSIILSLDD</sequence>
<gene>
    <name evidence="2" type="ORF">QVD17_39253</name>
</gene>
<dbReference type="PANTHER" id="PTHR48046:SF4">
    <property type="entry name" value="GLYCOSYLTRANSFERASE"/>
    <property type="match status" value="1"/>
</dbReference>
<dbReference type="Proteomes" id="UP001229421">
    <property type="component" value="Unassembled WGS sequence"/>
</dbReference>
<dbReference type="Gene3D" id="3.40.50.2000">
    <property type="entry name" value="Glycogen Phosphorylase B"/>
    <property type="match status" value="1"/>
</dbReference>
<evidence type="ECO:0000256" key="1">
    <source>
        <dbReference type="ARBA" id="ARBA00022676"/>
    </source>
</evidence>
<dbReference type="AlphaFoldDB" id="A0AAD8JN85"/>
<keyword evidence="1" id="KW-0328">Glycosyltransferase</keyword>
<dbReference type="SUPFAM" id="SSF53756">
    <property type="entry name" value="UDP-Glycosyltransferase/glycogen phosphorylase"/>
    <property type="match status" value="1"/>
</dbReference>
<organism evidence="2 3">
    <name type="scientific">Tagetes erecta</name>
    <name type="common">African marigold</name>
    <dbReference type="NCBI Taxonomy" id="13708"/>
    <lineage>
        <taxon>Eukaryota</taxon>
        <taxon>Viridiplantae</taxon>
        <taxon>Streptophyta</taxon>
        <taxon>Embryophyta</taxon>
        <taxon>Tracheophyta</taxon>
        <taxon>Spermatophyta</taxon>
        <taxon>Magnoliopsida</taxon>
        <taxon>eudicotyledons</taxon>
        <taxon>Gunneridae</taxon>
        <taxon>Pentapetalae</taxon>
        <taxon>asterids</taxon>
        <taxon>campanulids</taxon>
        <taxon>Asterales</taxon>
        <taxon>Asteraceae</taxon>
        <taxon>Asteroideae</taxon>
        <taxon>Heliantheae alliance</taxon>
        <taxon>Tageteae</taxon>
        <taxon>Tagetes</taxon>
    </lineage>
</organism>
<evidence type="ECO:0000313" key="2">
    <source>
        <dbReference type="EMBL" id="KAK1407632.1"/>
    </source>
</evidence>
<dbReference type="PANTHER" id="PTHR48046">
    <property type="entry name" value="UDP-GLYCOSYLTRANSFERASE 72E1"/>
    <property type="match status" value="1"/>
</dbReference>
<keyword evidence="3" id="KW-1185">Reference proteome</keyword>
<dbReference type="EMBL" id="JAUHHV010000011">
    <property type="protein sequence ID" value="KAK1407632.1"/>
    <property type="molecule type" value="Genomic_DNA"/>
</dbReference>
<name>A0AAD8JN85_TARER</name>
<evidence type="ECO:0000313" key="3">
    <source>
        <dbReference type="Proteomes" id="UP001229421"/>
    </source>
</evidence>
<keyword evidence="1" id="KW-0808">Transferase</keyword>
<protein>
    <submittedName>
        <fullName evidence="2">Uncharacterized protein</fullName>
    </submittedName>
</protein>
<dbReference type="GO" id="GO:0016757">
    <property type="term" value="F:glycosyltransferase activity"/>
    <property type="evidence" value="ECO:0007669"/>
    <property type="project" value="UniProtKB-KW"/>
</dbReference>
<reference evidence="2" key="1">
    <citation type="journal article" date="2023" name="bioRxiv">
        <title>Improved chromosome-level genome assembly for marigold (Tagetes erecta).</title>
        <authorList>
            <person name="Jiang F."/>
            <person name="Yuan L."/>
            <person name="Wang S."/>
            <person name="Wang H."/>
            <person name="Xu D."/>
            <person name="Wang A."/>
            <person name="Fan W."/>
        </authorList>
    </citation>
    <scope>NUCLEOTIDE SEQUENCE</scope>
    <source>
        <strain evidence="2">WSJ</strain>
        <tissue evidence="2">Leaf</tissue>
    </source>
</reference>